<dbReference type="Proteomes" id="UP000237846">
    <property type="component" value="Unassembled WGS sequence"/>
</dbReference>
<dbReference type="PANTHER" id="PTHR47691:SF3">
    <property type="entry name" value="HTH-TYPE TRANSCRIPTIONAL REGULATOR RV0890C-RELATED"/>
    <property type="match status" value="1"/>
</dbReference>
<evidence type="ECO:0000313" key="3">
    <source>
        <dbReference type="Proteomes" id="UP000237846"/>
    </source>
</evidence>
<dbReference type="Pfam" id="PF13424">
    <property type="entry name" value="TPR_12"/>
    <property type="match status" value="1"/>
</dbReference>
<dbReference type="InterPro" id="IPR027417">
    <property type="entry name" value="P-loop_NTPase"/>
</dbReference>
<proteinExistence type="predicted"/>
<dbReference type="AlphaFoldDB" id="A0A2T0QA52"/>
<dbReference type="PANTHER" id="PTHR47691">
    <property type="entry name" value="REGULATOR-RELATED"/>
    <property type="match status" value="1"/>
</dbReference>
<dbReference type="Gene3D" id="1.25.40.10">
    <property type="entry name" value="Tetratricopeptide repeat domain"/>
    <property type="match status" value="1"/>
</dbReference>
<dbReference type="SMART" id="SM00530">
    <property type="entry name" value="HTH_XRE"/>
    <property type="match status" value="1"/>
</dbReference>
<dbReference type="PROSITE" id="PS50943">
    <property type="entry name" value="HTH_CROC1"/>
    <property type="match status" value="1"/>
</dbReference>
<dbReference type="InterPro" id="IPR011990">
    <property type="entry name" value="TPR-like_helical_dom_sf"/>
</dbReference>
<comment type="caution">
    <text evidence="2">The sequence shown here is derived from an EMBL/GenBank/DDBJ whole genome shotgun (WGS) entry which is preliminary data.</text>
</comment>
<dbReference type="SUPFAM" id="SSF52540">
    <property type="entry name" value="P-loop containing nucleoside triphosphate hydrolases"/>
    <property type="match status" value="1"/>
</dbReference>
<name>A0A2T0QA52_9ACTN</name>
<dbReference type="InterPro" id="IPR010982">
    <property type="entry name" value="Lambda_DNA-bd_dom_sf"/>
</dbReference>
<dbReference type="Gene3D" id="1.10.260.40">
    <property type="entry name" value="lambda repressor-like DNA-binding domains"/>
    <property type="match status" value="1"/>
</dbReference>
<dbReference type="InterPro" id="IPR019734">
    <property type="entry name" value="TPR_rpt"/>
</dbReference>
<dbReference type="SMART" id="SM00028">
    <property type="entry name" value="TPR"/>
    <property type="match status" value="5"/>
</dbReference>
<gene>
    <name evidence="2" type="ORF">CLV72_102322</name>
</gene>
<protein>
    <submittedName>
        <fullName evidence="2">Putative ATPase</fullName>
    </submittedName>
</protein>
<evidence type="ECO:0000313" key="2">
    <source>
        <dbReference type="EMBL" id="PRY00691.1"/>
    </source>
</evidence>
<evidence type="ECO:0000259" key="1">
    <source>
        <dbReference type="PROSITE" id="PS50943"/>
    </source>
</evidence>
<dbReference type="InterPro" id="IPR002182">
    <property type="entry name" value="NB-ARC"/>
</dbReference>
<accession>A0A2T0QA52</accession>
<keyword evidence="3" id="KW-1185">Reference proteome</keyword>
<dbReference type="GO" id="GO:0003677">
    <property type="term" value="F:DNA binding"/>
    <property type="evidence" value="ECO:0007669"/>
    <property type="project" value="InterPro"/>
</dbReference>
<dbReference type="Pfam" id="PF00931">
    <property type="entry name" value="NB-ARC"/>
    <property type="match status" value="1"/>
</dbReference>
<dbReference type="RefSeq" id="WP_170140917.1">
    <property type="nucleotide sequence ID" value="NZ_PVZC01000002.1"/>
</dbReference>
<reference evidence="2 3" key="1">
    <citation type="submission" date="2018-03" db="EMBL/GenBank/DDBJ databases">
        <title>Genomic Encyclopedia of Archaeal and Bacterial Type Strains, Phase II (KMG-II): from individual species to whole genera.</title>
        <authorList>
            <person name="Goeker M."/>
        </authorList>
    </citation>
    <scope>NUCLEOTIDE SEQUENCE [LARGE SCALE GENOMIC DNA]</scope>
    <source>
        <strain evidence="2 3">DSM 45601</strain>
    </source>
</reference>
<sequence length="802" mass="86440">MGDVVAAGDARGFGLFLRGLRRGRGLSQETLALRSGLSDRAIRDLERGRVRRPRRATVELLVASLELGPDEADRLRAMALAGSGSADAAHDTVPAQLPADIPDFTGRREVLDRVESLLVRGQADGQAVAVVALAGIGGVGKTTVAVRAAHRVRRRFPDGQLYADLQGARHQPMEPAAVLALFLRALGVPEAALPARLDERSTLLRTRLSGRRVLLVLDNARDAAQVRPVLPGSPSCAVLVTARSRLVGLGGATVVDVDCLDRDEGVALLAAIVGRERVEAEPDAAAELVAACAGLPLAVRIAGARLVARPGWRLRTLADRLASRQRRLDELQLDDLAVRAVFQVAYEQLADPAAPEPSGGAARMFRLLGWLDHESVGEAAAGAALGVDADTAGVLLERLVDAQLLIPQGPGRYRFHDLVRLFAREQALREEPPGELSAALARAVRGYLAALQEANRLLRPGRLLPRLPPEGAAGPAPADPEDALAWLEAEHPSILPIAFQALRDPEQPVLPIACLVDHLQTVMEFWGHGESLEELVGLVDAAAVRAGDGYARALAGMDPARTAWSAPPDEAHQRLETSLRLFEELGAHDGVVRALNRLGMLHLDRDPRRAKGYFDRAMRVCLDHGLRRGEGGLLCNQGLAHQRLGEHDRAADCYERALVVQREIGDRDGLANTVNNLGRLRTEQHRYDEAVACHRESLRVGRHGGNRFWEIEALVSLAAAYRGLGLPQAGLMRVERALELSERLGNGHAEGTALNERAHTLFAMGEHARAAADWRRALERLEQAGSEEATAVRAVLARLPAE</sequence>
<dbReference type="InterPro" id="IPR001387">
    <property type="entry name" value="Cro/C1-type_HTH"/>
</dbReference>
<dbReference type="Pfam" id="PF13560">
    <property type="entry name" value="HTH_31"/>
    <property type="match status" value="1"/>
</dbReference>
<dbReference type="PRINTS" id="PR00364">
    <property type="entry name" value="DISEASERSIST"/>
</dbReference>
<dbReference type="SUPFAM" id="SSF48452">
    <property type="entry name" value="TPR-like"/>
    <property type="match status" value="2"/>
</dbReference>
<organism evidence="2 3">
    <name type="scientific">Allonocardiopsis opalescens</name>
    <dbReference type="NCBI Taxonomy" id="1144618"/>
    <lineage>
        <taxon>Bacteria</taxon>
        <taxon>Bacillati</taxon>
        <taxon>Actinomycetota</taxon>
        <taxon>Actinomycetes</taxon>
        <taxon>Streptosporangiales</taxon>
        <taxon>Allonocardiopsis</taxon>
    </lineage>
</organism>
<dbReference type="GO" id="GO:0043531">
    <property type="term" value="F:ADP binding"/>
    <property type="evidence" value="ECO:0007669"/>
    <property type="project" value="InterPro"/>
</dbReference>
<dbReference type="SUPFAM" id="SSF47413">
    <property type="entry name" value="lambda repressor-like DNA-binding domains"/>
    <property type="match status" value="1"/>
</dbReference>
<feature type="domain" description="HTH cro/C1-type" evidence="1">
    <location>
        <begin position="17"/>
        <end position="72"/>
    </location>
</feature>
<dbReference type="EMBL" id="PVZC01000002">
    <property type="protein sequence ID" value="PRY00691.1"/>
    <property type="molecule type" value="Genomic_DNA"/>
</dbReference>
<dbReference type="Gene3D" id="3.40.50.300">
    <property type="entry name" value="P-loop containing nucleotide triphosphate hydrolases"/>
    <property type="match status" value="1"/>
</dbReference>